<dbReference type="EMBL" id="JACTAG010000002">
    <property type="protein sequence ID" value="MBD3664513.1"/>
    <property type="molecule type" value="Genomic_DNA"/>
</dbReference>
<evidence type="ECO:0000256" key="1">
    <source>
        <dbReference type="SAM" id="SignalP"/>
    </source>
</evidence>
<comment type="caution">
    <text evidence="2">The sequence shown here is derived from an EMBL/GenBank/DDBJ whole genome shotgun (WGS) entry which is preliminary data.</text>
</comment>
<evidence type="ECO:0008006" key="4">
    <source>
        <dbReference type="Google" id="ProtNLM"/>
    </source>
</evidence>
<evidence type="ECO:0000313" key="3">
    <source>
        <dbReference type="Proteomes" id="UP000635142"/>
    </source>
</evidence>
<proteinExistence type="predicted"/>
<accession>A0A927D5B7</accession>
<sequence length="52" mass="5403">MKLKIAFVTALMLAPTVSLAMGCSHGKEKQAMSCAEGTTYDSATHACLPVST</sequence>
<evidence type="ECO:0000313" key="2">
    <source>
        <dbReference type="EMBL" id="MBD3664513.1"/>
    </source>
</evidence>
<keyword evidence="3" id="KW-1185">Reference proteome</keyword>
<dbReference type="Proteomes" id="UP000635142">
    <property type="component" value="Unassembled WGS sequence"/>
</dbReference>
<keyword evidence="1" id="KW-0732">Signal</keyword>
<gene>
    <name evidence="2" type="ORF">H9Q16_11315</name>
</gene>
<dbReference type="RefSeq" id="WP_191075538.1">
    <property type="nucleotide sequence ID" value="NZ_JACTAG010000002.1"/>
</dbReference>
<feature type="chain" id="PRO_5037621707" description="Adenylosuccinate lyase" evidence="1">
    <location>
        <begin position="21"/>
        <end position="52"/>
    </location>
</feature>
<name>A0A927D5B7_9RHOB</name>
<dbReference type="AlphaFoldDB" id="A0A927D5B7"/>
<dbReference type="PROSITE" id="PS51257">
    <property type="entry name" value="PROKAR_LIPOPROTEIN"/>
    <property type="match status" value="1"/>
</dbReference>
<protein>
    <recommendedName>
        <fullName evidence="4">Adenylosuccinate lyase</fullName>
    </recommendedName>
</protein>
<reference evidence="2" key="1">
    <citation type="submission" date="2020-08" db="EMBL/GenBank/DDBJ databases">
        <title>Sulfitobacter aestuariivivens sp. nov., isolated from a tidal flat.</title>
        <authorList>
            <person name="Park S."/>
            <person name="Yoon J.-H."/>
        </authorList>
    </citation>
    <scope>NUCLEOTIDE SEQUENCE</scope>
    <source>
        <strain evidence="2">TSTF-M16</strain>
    </source>
</reference>
<feature type="signal peptide" evidence="1">
    <location>
        <begin position="1"/>
        <end position="20"/>
    </location>
</feature>
<organism evidence="2 3">
    <name type="scientific">Sulfitobacter aestuariivivens</name>
    <dbReference type="NCBI Taxonomy" id="2766981"/>
    <lineage>
        <taxon>Bacteria</taxon>
        <taxon>Pseudomonadati</taxon>
        <taxon>Pseudomonadota</taxon>
        <taxon>Alphaproteobacteria</taxon>
        <taxon>Rhodobacterales</taxon>
        <taxon>Roseobacteraceae</taxon>
        <taxon>Sulfitobacter</taxon>
    </lineage>
</organism>